<comment type="caution">
    <text evidence="1">The sequence shown here is derived from an EMBL/GenBank/DDBJ whole genome shotgun (WGS) entry which is preliminary data.</text>
</comment>
<evidence type="ECO:0000313" key="1">
    <source>
        <dbReference type="EMBL" id="TNJ53595.1"/>
    </source>
</evidence>
<dbReference type="Proteomes" id="UP000307943">
    <property type="component" value="Unassembled WGS sequence"/>
</dbReference>
<keyword evidence="2" id="KW-1185">Reference proteome</keyword>
<reference evidence="1 2" key="1">
    <citation type="submission" date="2019-05" db="EMBL/GenBank/DDBJ databases">
        <title>We sequenced the genome of Paenibacillus hemerocallicola KCTC 33185 for further insight into its adaptation and study the phylogeny of Paenibacillus.</title>
        <authorList>
            <person name="Narsing Rao M.P."/>
        </authorList>
    </citation>
    <scope>NUCLEOTIDE SEQUENCE [LARGE SCALE GENOMIC DNA]</scope>
    <source>
        <strain evidence="1 2">KCTC 33185</strain>
    </source>
</reference>
<name>A0A5C4SX63_9BACL</name>
<dbReference type="EMBL" id="VDCQ01000139">
    <property type="protein sequence ID" value="TNJ53595.1"/>
    <property type="molecule type" value="Genomic_DNA"/>
</dbReference>
<accession>A0A5C4SX63</accession>
<dbReference type="RefSeq" id="WP_139607951.1">
    <property type="nucleotide sequence ID" value="NZ_VDCQ01000139.1"/>
</dbReference>
<evidence type="ECO:0000313" key="2">
    <source>
        <dbReference type="Proteomes" id="UP000307943"/>
    </source>
</evidence>
<protein>
    <submittedName>
        <fullName evidence="1">Uncharacterized protein</fullName>
    </submittedName>
</protein>
<dbReference type="AlphaFoldDB" id="A0A5C4SX63"/>
<dbReference type="OrthoDB" id="771468at2"/>
<sequence length="90" mass="10667">MRMYALLKEQVDNAKKVMIYESENGVYVFLYDTQEDKSCYANLWFETIEEALEYCTHELDVEPEQWVVIIDPKEGQYHDIISPLKRGTIV</sequence>
<proteinExistence type="predicted"/>
<gene>
    <name evidence="1" type="ORF">FE784_40360</name>
</gene>
<organism evidence="1 2">
    <name type="scientific">Paenibacillus hemerocallicola</name>
    <dbReference type="NCBI Taxonomy" id="1172614"/>
    <lineage>
        <taxon>Bacteria</taxon>
        <taxon>Bacillati</taxon>
        <taxon>Bacillota</taxon>
        <taxon>Bacilli</taxon>
        <taxon>Bacillales</taxon>
        <taxon>Paenibacillaceae</taxon>
        <taxon>Paenibacillus</taxon>
    </lineage>
</organism>